<dbReference type="RefSeq" id="WP_285449383.1">
    <property type="nucleotide sequence ID" value="NZ_CP127173.1"/>
</dbReference>
<keyword evidence="2" id="KW-1185">Reference proteome</keyword>
<dbReference type="EMBL" id="CP127173">
    <property type="protein sequence ID" value="WIV52985.1"/>
    <property type="molecule type" value="Genomic_DNA"/>
</dbReference>
<evidence type="ECO:0000313" key="1">
    <source>
        <dbReference type="EMBL" id="WIV52985.1"/>
    </source>
</evidence>
<protein>
    <recommendedName>
        <fullName evidence="3">Secreted protein</fullName>
    </recommendedName>
</protein>
<evidence type="ECO:0008006" key="3">
    <source>
        <dbReference type="Google" id="ProtNLM"/>
    </source>
</evidence>
<dbReference type="Proteomes" id="UP001227101">
    <property type="component" value="Chromosome"/>
</dbReference>
<accession>A0ABY8XAP1</accession>
<gene>
    <name evidence="1" type="ORF">QP939_29080</name>
</gene>
<reference evidence="1 2" key="1">
    <citation type="submission" date="2023-06" db="EMBL/GenBank/DDBJ databases">
        <authorList>
            <person name="Oyuntsetseg B."/>
            <person name="Kim S.B."/>
        </authorList>
    </citation>
    <scope>NUCLEOTIDE SEQUENCE [LARGE SCALE GENOMIC DNA]</scope>
    <source>
        <strain evidence="1 2">2-2</strain>
    </source>
</reference>
<organism evidence="1 2">
    <name type="scientific">Amycolatopsis nalaikhensis</name>
    <dbReference type="NCBI Taxonomy" id="715472"/>
    <lineage>
        <taxon>Bacteria</taxon>
        <taxon>Bacillati</taxon>
        <taxon>Actinomycetota</taxon>
        <taxon>Actinomycetes</taxon>
        <taxon>Pseudonocardiales</taxon>
        <taxon>Pseudonocardiaceae</taxon>
        <taxon>Amycolatopsis</taxon>
    </lineage>
</organism>
<name>A0ABY8XAP1_9PSEU</name>
<proteinExistence type="predicted"/>
<evidence type="ECO:0000313" key="2">
    <source>
        <dbReference type="Proteomes" id="UP001227101"/>
    </source>
</evidence>
<sequence length="252" mass="24853">MAGTALAEQATPSAYGYVAGTSGSIFGKFPSGANLLSAAAPTAPESDPGARISSNSATSIPAFTIDGLPIGIEAGGGAGVLAVDTNANLTTGVSAAKVSGVTARIGARLTVEKLVDSIYGSVSSDSVKTVLRMLRAGFPDASAEATLSFTGLESSCQAGPVGSPATGGASLTNGGLRIAVPGWTPVDISFESILKGNRFLDLLFGQITAATNVVDSLPDGGVSVDAVSLRVAGKTFNLGHVECHPGVAADGQ</sequence>